<keyword evidence="5" id="KW-1185">Reference proteome</keyword>
<evidence type="ECO:0000313" key="5">
    <source>
        <dbReference type="Proteomes" id="UP000472270"/>
    </source>
</evidence>
<dbReference type="Proteomes" id="UP000472270">
    <property type="component" value="Unassembled WGS sequence"/>
</dbReference>
<feature type="domain" description="Chemokine interleukin-8-like" evidence="3">
    <location>
        <begin position="25"/>
        <end position="82"/>
    </location>
</feature>
<name>A0A673HVU1_9TELE</name>
<dbReference type="Ensembl" id="ENSSRHT00000032904.1">
    <property type="protein sequence ID" value="ENSSRHP00000031975.1"/>
    <property type="gene ID" value="ENSSRHG00000016495.1"/>
</dbReference>
<evidence type="ECO:0000256" key="1">
    <source>
        <dbReference type="ARBA" id="ARBA00022514"/>
    </source>
</evidence>
<reference evidence="4" key="2">
    <citation type="submission" date="2025-09" db="UniProtKB">
        <authorList>
            <consortium name="Ensembl"/>
        </authorList>
    </citation>
    <scope>IDENTIFICATION</scope>
</reference>
<dbReference type="GO" id="GO:0005615">
    <property type="term" value="C:extracellular space"/>
    <property type="evidence" value="ECO:0007669"/>
    <property type="project" value="UniProtKB-KW"/>
</dbReference>
<protein>
    <recommendedName>
        <fullName evidence="3">Chemokine interleukin-8-like domain-containing protein</fullName>
    </recommendedName>
</protein>
<dbReference type="Gene3D" id="2.40.50.40">
    <property type="match status" value="1"/>
</dbReference>
<keyword evidence="1" id="KW-0202">Cytokine</keyword>
<organism evidence="4 5">
    <name type="scientific">Sinocyclocheilus rhinocerous</name>
    <dbReference type="NCBI Taxonomy" id="307959"/>
    <lineage>
        <taxon>Eukaryota</taxon>
        <taxon>Metazoa</taxon>
        <taxon>Chordata</taxon>
        <taxon>Craniata</taxon>
        <taxon>Vertebrata</taxon>
        <taxon>Euteleostomi</taxon>
        <taxon>Actinopterygii</taxon>
        <taxon>Neopterygii</taxon>
        <taxon>Teleostei</taxon>
        <taxon>Ostariophysi</taxon>
        <taxon>Cypriniformes</taxon>
        <taxon>Cyprinidae</taxon>
        <taxon>Cyprininae</taxon>
        <taxon>Sinocyclocheilus</taxon>
    </lineage>
</organism>
<dbReference type="SUPFAM" id="SSF54117">
    <property type="entry name" value="Interleukin 8-like chemokines"/>
    <property type="match status" value="1"/>
</dbReference>
<dbReference type="GO" id="GO:0008009">
    <property type="term" value="F:chemokine activity"/>
    <property type="evidence" value="ECO:0007669"/>
    <property type="project" value="InterPro"/>
</dbReference>
<dbReference type="InterPro" id="IPR001811">
    <property type="entry name" value="Chemokine_IL8-like_dom"/>
</dbReference>
<reference evidence="4" key="1">
    <citation type="submission" date="2025-08" db="UniProtKB">
        <authorList>
            <consortium name="Ensembl"/>
        </authorList>
    </citation>
    <scope>IDENTIFICATION</scope>
</reference>
<feature type="compositionally biased region" description="Polar residues" evidence="2">
    <location>
        <begin position="86"/>
        <end position="103"/>
    </location>
</feature>
<feature type="region of interest" description="Disordered" evidence="2">
    <location>
        <begin position="79"/>
        <end position="103"/>
    </location>
</feature>
<sequence length="103" mass="11573">KQKAIDRLTCPIGLLGSSILAQHKVKSCCTKVSKAKVTNRIISFRRQNESLPCVKAVIFKTERGEFCCDPRQRWVKKKVEHDQTRVGGSTQATDSSPVMNIKK</sequence>
<evidence type="ECO:0000259" key="3">
    <source>
        <dbReference type="SMART" id="SM00199"/>
    </source>
</evidence>
<dbReference type="InterPro" id="IPR036048">
    <property type="entry name" value="Interleukin_8-like_sf"/>
</dbReference>
<accession>A0A673HVU1</accession>
<dbReference type="SMART" id="SM00199">
    <property type="entry name" value="SCY"/>
    <property type="match status" value="1"/>
</dbReference>
<evidence type="ECO:0000256" key="2">
    <source>
        <dbReference type="SAM" id="MobiDB-lite"/>
    </source>
</evidence>
<dbReference type="GO" id="GO:0006955">
    <property type="term" value="P:immune response"/>
    <property type="evidence" value="ECO:0007669"/>
    <property type="project" value="InterPro"/>
</dbReference>
<evidence type="ECO:0000313" key="4">
    <source>
        <dbReference type="Ensembl" id="ENSSRHP00000031975.1"/>
    </source>
</evidence>
<dbReference type="Pfam" id="PF00048">
    <property type="entry name" value="IL8"/>
    <property type="match status" value="1"/>
</dbReference>
<dbReference type="AlphaFoldDB" id="A0A673HVU1"/>
<proteinExistence type="predicted"/>